<evidence type="ECO:0000259" key="2">
    <source>
        <dbReference type="PROSITE" id="PS50144"/>
    </source>
</evidence>
<feature type="domain" description="MATH" evidence="2">
    <location>
        <begin position="32"/>
        <end position="159"/>
    </location>
</feature>
<dbReference type="Gene3D" id="2.60.210.10">
    <property type="entry name" value="Apoptosis, Tumor Necrosis Factor Receptor Associated Protein 2, Chain A"/>
    <property type="match status" value="2"/>
</dbReference>
<gene>
    <name evidence="3" type="ORF">LUZ62_059765</name>
</gene>
<dbReference type="Pfam" id="PF22486">
    <property type="entry name" value="MATH_2"/>
    <property type="match status" value="2"/>
</dbReference>
<evidence type="ECO:0000256" key="1">
    <source>
        <dbReference type="SAM" id="MobiDB-lite"/>
    </source>
</evidence>
<protein>
    <submittedName>
        <fullName evidence="3">TRAF-like family protein</fullName>
    </submittedName>
</protein>
<feature type="domain" description="MATH" evidence="2">
    <location>
        <begin position="185"/>
        <end position="310"/>
    </location>
</feature>
<dbReference type="InterPro" id="IPR008974">
    <property type="entry name" value="TRAF-like"/>
</dbReference>
<accession>A0AAV8EAS6</accession>
<sequence length="321" mass="36397">MGSSHSSHGRKAPKTPSSSVSEQQKEKTPDQKHVFVWNIDGFSSLLEQGEGFTNTPFKMHGIAWNLAINPMDRNTGDTEKHLSLVVCAYVKPDCMLETEFKFFIRAQKYGHKHVEREVSHTYMTSSYRSGVKCMIPLETLKNPSSGFLWNDTLAVGVELIKFKKVHCNGELRRSSITSIQKNKPSESFSWFVEDFSQLDKPVAFSKPFRIAGYTWRLKLKPEGEYNNDFLALYLDLDNSASQLLPSSGVMVNFVLSIKKSESTAYARRLRYNFTGKDTSFGMMDFIRQVEFKDPANGYLIKGRCTFEASISIFGSANDHLS</sequence>
<dbReference type="CDD" id="cd00121">
    <property type="entry name" value="MATH"/>
    <property type="match status" value="2"/>
</dbReference>
<dbReference type="Proteomes" id="UP001140206">
    <property type="component" value="Chromosome 3"/>
</dbReference>
<evidence type="ECO:0000313" key="3">
    <source>
        <dbReference type="EMBL" id="KAJ4775508.1"/>
    </source>
</evidence>
<keyword evidence="4" id="KW-1185">Reference proteome</keyword>
<dbReference type="PROSITE" id="PS50144">
    <property type="entry name" value="MATH"/>
    <property type="match status" value="2"/>
</dbReference>
<dbReference type="EMBL" id="JAMFTS010000003">
    <property type="protein sequence ID" value="KAJ4775508.1"/>
    <property type="molecule type" value="Genomic_DNA"/>
</dbReference>
<dbReference type="SUPFAM" id="SSF49599">
    <property type="entry name" value="TRAF domain-like"/>
    <property type="match status" value="2"/>
</dbReference>
<comment type="caution">
    <text evidence="3">The sequence shown here is derived from an EMBL/GenBank/DDBJ whole genome shotgun (WGS) entry which is preliminary data.</text>
</comment>
<dbReference type="PANTHER" id="PTHR46162">
    <property type="entry name" value="TRAF-LIKE FAMILY PROTEIN"/>
    <property type="match status" value="1"/>
</dbReference>
<feature type="region of interest" description="Disordered" evidence="1">
    <location>
        <begin position="1"/>
        <end position="30"/>
    </location>
</feature>
<evidence type="ECO:0000313" key="4">
    <source>
        <dbReference type="Proteomes" id="UP001140206"/>
    </source>
</evidence>
<proteinExistence type="predicted"/>
<dbReference type="SMART" id="SM00061">
    <property type="entry name" value="MATH"/>
    <property type="match status" value="1"/>
</dbReference>
<dbReference type="InterPro" id="IPR002083">
    <property type="entry name" value="MATH/TRAF_dom"/>
</dbReference>
<dbReference type="PANTHER" id="PTHR46162:SF2">
    <property type="entry name" value="ANKYRIN REPEAT-CONTAINING PROTEIN-RELATED"/>
    <property type="match status" value="1"/>
</dbReference>
<reference evidence="3" key="1">
    <citation type="submission" date="2022-08" db="EMBL/GenBank/DDBJ databases">
        <authorList>
            <person name="Marques A."/>
        </authorList>
    </citation>
    <scope>NUCLEOTIDE SEQUENCE</scope>
    <source>
        <strain evidence="3">RhyPub2mFocal</strain>
        <tissue evidence="3">Leaves</tissue>
    </source>
</reference>
<organism evidence="3 4">
    <name type="scientific">Rhynchospora pubera</name>
    <dbReference type="NCBI Taxonomy" id="906938"/>
    <lineage>
        <taxon>Eukaryota</taxon>
        <taxon>Viridiplantae</taxon>
        <taxon>Streptophyta</taxon>
        <taxon>Embryophyta</taxon>
        <taxon>Tracheophyta</taxon>
        <taxon>Spermatophyta</taxon>
        <taxon>Magnoliopsida</taxon>
        <taxon>Liliopsida</taxon>
        <taxon>Poales</taxon>
        <taxon>Cyperaceae</taxon>
        <taxon>Cyperoideae</taxon>
        <taxon>Rhynchosporeae</taxon>
        <taxon>Rhynchospora</taxon>
    </lineage>
</organism>
<name>A0AAV8EAS6_9POAL</name>
<dbReference type="AlphaFoldDB" id="A0AAV8EAS6"/>